<dbReference type="InterPro" id="IPR029062">
    <property type="entry name" value="Class_I_gatase-like"/>
</dbReference>
<comment type="caution">
    <text evidence="2">The sequence shown here is derived from an EMBL/GenBank/DDBJ whole genome shotgun (WGS) entry which is preliminary data.</text>
</comment>
<name>A0A8H7BTG6_9FUNG</name>
<dbReference type="EMBL" id="JABAYA010000022">
    <property type="protein sequence ID" value="KAF7729784.1"/>
    <property type="molecule type" value="Genomic_DNA"/>
</dbReference>
<protein>
    <submittedName>
        <fullName evidence="2">Biotin holocarboxylase synthetase</fullName>
    </submittedName>
</protein>
<dbReference type="Gene3D" id="3.40.50.880">
    <property type="match status" value="1"/>
</dbReference>
<dbReference type="CDD" id="cd03144">
    <property type="entry name" value="GATase1_ScBLP_like"/>
    <property type="match status" value="1"/>
</dbReference>
<dbReference type="PANTHER" id="PTHR12835">
    <property type="entry name" value="BIOTIN PROTEIN LIGASE"/>
    <property type="match status" value="1"/>
</dbReference>
<dbReference type="OrthoDB" id="10250105at2759"/>
<evidence type="ECO:0000259" key="1">
    <source>
        <dbReference type="Pfam" id="PF09825"/>
    </source>
</evidence>
<accession>A0A8H7BTG6</accession>
<proteinExistence type="predicted"/>
<dbReference type="Pfam" id="PF09825">
    <property type="entry name" value="BPL_N"/>
    <property type="match status" value="1"/>
</dbReference>
<organism evidence="2 3">
    <name type="scientific">Apophysomyces ossiformis</name>
    <dbReference type="NCBI Taxonomy" id="679940"/>
    <lineage>
        <taxon>Eukaryota</taxon>
        <taxon>Fungi</taxon>
        <taxon>Fungi incertae sedis</taxon>
        <taxon>Mucoromycota</taxon>
        <taxon>Mucoromycotina</taxon>
        <taxon>Mucoromycetes</taxon>
        <taxon>Mucorales</taxon>
        <taxon>Mucorineae</taxon>
        <taxon>Mucoraceae</taxon>
        <taxon>Apophysomyces</taxon>
    </lineage>
</organism>
<dbReference type="GO" id="GO:0004077">
    <property type="term" value="F:biotin--[biotin carboxyl-carrier protein] ligase activity"/>
    <property type="evidence" value="ECO:0007669"/>
    <property type="project" value="TreeGrafter"/>
</dbReference>
<feature type="domain" description="Biotin-protein ligase N-terminal" evidence="1">
    <location>
        <begin position="12"/>
        <end position="284"/>
    </location>
</feature>
<keyword evidence="3" id="KW-1185">Reference proteome</keyword>
<dbReference type="Proteomes" id="UP000605846">
    <property type="component" value="Unassembled WGS sequence"/>
</dbReference>
<dbReference type="PANTHER" id="PTHR12835:SF5">
    <property type="entry name" value="BIOTIN--PROTEIN LIGASE"/>
    <property type="match status" value="1"/>
</dbReference>
<gene>
    <name evidence="2" type="primary">BPL1_2</name>
    <name evidence="2" type="ORF">EC973_003863</name>
</gene>
<sequence>MEGSSRKYRGKNVLVYSDSGTSKNSVRHTEATFTKILGHSYQIIKVDADLIKQGGWEQGCALLVVPGGRDQPYCGDLNGDGNRKIKEYVKKGGRYLGICAGAYYASASIEFEKGDPDMEVCGPRELAFYPGLCRGTILPGFKYNSEQGARAAACGKFAPSLRDLCDFPLPSTIKTYYNGGGYFVNPMEYSGIEVLCRLEEPDVRWKDSNGEEESDGPAAIVYCPVGDGHAILMSIHPEFDVSDKTIPIKDEILIQLRYFVNEQRELLRALLRKMGMTISMETKEQDLISSLATTCQISATSLIAATEN</sequence>
<dbReference type="GO" id="GO:0005737">
    <property type="term" value="C:cytoplasm"/>
    <property type="evidence" value="ECO:0007669"/>
    <property type="project" value="TreeGrafter"/>
</dbReference>
<evidence type="ECO:0000313" key="2">
    <source>
        <dbReference type="EMBL" id="KAF7729784.1"/>
    </source>
</evidence>
<reference evidence="2" key="1">
    <citation type="submission" date="2020-01" db="EMBL/GenBank/DDBJ databases">
        <title>Genome Sequencing of Three Apophysomyces-Like Fungal Strains Confirms a Novel Fungal Genus in the Mucoromycota with divergent Burkholderia-like Endosymbiotic Bacteria.</title>
        <authorList>
            <person name="Stajich J.E."/>
            <person name="Macias A.M."/>
            <person name="Carter-House D."/>
            <person name="Lovett B."/>
            <person name="Kasson L.R."/>
            <person name="Berry K."/>
            <person name="Grigoriev I."/>
            <person name="Chang Y."/>
            <person name="Spatafora J."/>
            <person name="Kasson M.T."/>
        </authorList>
    </citation>
    <scope>NUCLEOTIDE SEQUENCE</scope>
    <source>
        <strain evidence="2">NRRL A-21654</strain>
    </source>
</reference>
<dbReference type="SUPFAM" id="SSF52317">
    <property type="entry name" value="Class I glutamine amidotransferase-like"/>
    <property type="match status" value="1"/>
</dbReference>
<dbReference type="InterPro" id="IPR019197">
    <property type="entry name" value="Biotin-prot_ligase_N"/>
</dbReference>
<evidence type="ECO:0000313" key="3">
    <source>
        <dbReference type="Proteomes" id="UP000605846"/>
    </source>
</evidence>
<dbReference type="AlphaFoldDB" id="A0A8H7BTG6"/>